<keyword evidence="3" id="KW-1185">Reference proteome</keyword>
<evidence type="ECO:0000259" key="1">
    <source>
        <dbReference type="PROSITE" id="PS50531"/>
    </source>
</evidence>
<sequence>MASKTVEAVLFPGIDVRVERVSDSSDVLVVEAVSTARPGRCPDCRKQARRIHSTYQRALNERPLGSRRVIVRLRVRRYFCDRKNCSRKTFVEQVPGLSERHRRSSTGLTVWLRSIAVELGGRPAARLCRRLRLAAGRTRLLRLLTVPDRAPRVLGVDEFAFRKGCTYGTVLVDVEAGRVVDVLPDRTSETFAAWLTEHPGAEIICRDRATAYTKEVREAAPHALEVADRWHLLQNLSAAVEKTCHQHRDCLRKRAKEETLTKVSEPPPMLLPPAELPRTQIIERTRYRYEDVNRLLEKRWTISAIARRLNLDRKTVRRFRDTDLDELLASARERRPNGVLEPFKAYLNARFTEAQGQVSGTRLFLEIQARGYRGSRQVVRKHLAALRAGTAEPLRAEIPSPRKITSWIMRPRETLTDSQDERLLQVRLACPDITRACDLARAFADLVRHQRGYLLLEWIRHAEQDAPKPMKGCAGFLRQDLDAVTAGLTLSWSSGVVEGHVNRVKTLKRAMYGRASFELLRVRILTQP</sequence>
<evidence type="ECO:0000313" key="3">
    <source>
        <dbReference type="Proteomes" id="UP000472335"/>
    </source>
</evidence>
<dbReference type="RefSeq" id="WP_165263820.1">
    <property type="nucleotide sequence ID" value="NZ_JAAKZY010000105.1"/>
</dbReference>
<dbReference type="EMBL" id="JAAKZY010000105">
    <property type="protein sequence ID" value="NGO11459.1"/>
    <property type="molecule type" value="Genomic_DNA"/>
</dbReference>
<dbReference type="Pfam" id="PF01610">
    <property type="entry name" value="DDE_Tnp_ISL3"/>
    <property type="match status" value="2"/>
</dbReference>
<feature type="domain" description="HTH IS21-type" evidence="1">
    <location>
        <begin position="287"/>
        <end position="351"/>
    </location>
</feature>
<dbReference type="InterPro" id="IPR047951">
    <property type="entry name" value="Transpos_ISL3"/>
</dbReference>
<dbReference type="NCBIfam" id="NF033550">
    <property type="entry name" value="transpos_ISL3"/>
    <property type="match status" value="1"/>
</dbReference>
<dbReference type="Proteomes" id="UP000472335">
    <property type="component" value="Unassembled WGS sequence"/>
</dbReference>
<dbReference type="AlphaFoldDB" id="A0A6G4VBJ4"/>
<accession>A0A6G4VBJ4</accession>
<dbReference type="PANTHER" id="PTHR33498:SF1">
    <property type="entry name" value="TRANSPOSASE FOR INSERTION SEQUENCE ELEMENT IS1557"/>
    <property type="match status" value="1"/>
</dbReference>
<dbReference type="PANTHER" id="PTHR33498">
    <property type="entry name" value="TRANSPOSASE FOR INSERTION SEQUENCE ELEMENT IS1557"/>
    <property type="match status" value="1"/>
</dbReference>
<dbReference type="InterPro" id="IPR029261">
    <property type="entry name" value="Transposase_Znf"/>
</dbReference>
<dbReference type="PROSITE" id="PS50531">
    <property type="entry name" value="HTH_IS21"/>
    <property type="match status" value="1"/>
</dbReference>
<gene>
    <name evidence="2" type="ORF">G5C60_28605</name>
</gene>
<organism evidence="2 3">
    <name type="scientific">Streptomyces scabichelini</name>
    <dbReference type="NCBI Taxonomy" id="2711217"/>
    <lineage>
        <taxon>Bacteria</taxon>
        <taxon>Bacillati</taxon>
        <taxon>Actinomycetota</taxon>
        <taxon>Actinomycetes</taxon>
        <taxon>Kitasatosporales</taxon>
        <taxon>Streptomycetaceae</taxon>
        <taxon>Streptomyces</taxon>
    </lineage>
</organism>
<comment type="caution">
    <text evidence="2">The sequence shown here is derived from an EMBL/GenBank/DDBJ whole genome shotgun (WGS) entry which is preliminary data.</text>
</comment>
<dbReference type="InterPro" id="IPR002560">
    <property type="entry name" value="Transposase_DDE"/>
</dbReference>
<reference evidence="2 3" key="1">
    <citation type="submission" date="2020-02" db="EMBL/GenBank/DDBJ databases">
        <title>Whole-genome analyses of novel actinobacteria.</title>
        <authorList>
            <person name="Sahin N."/>
            <person name="Gencbay T."/>
        </authorList>
    </citation>
    <scope>NUCLEOTIDE SEQUENCE [LARGE SCALE GENOMIC DNA]</scope>
    <source>
        <strain evidence="2 3">HC44</strain>
    </source>
</reference>
<name>A0A6G4VBJ4_9ACTN</name>
<dbReference type="Pfam" id="PF14690">
    <property type="entry name" value="Zn_ribbon_ISL3"/>
    <property type="match status" value="1"/>
</dbReference>
<evidence type="ECO:0000313" key="2">
    <source>
        <dbReference type="EMBL" id="NGO11459.1"/>
    </source>
</evidence>
<dbReference type="InterPro" id="IPR017894">
    <property type="entry name" value="HTH_IS21_transposase_type"/>
</dbReference>
<proteinExistence type="predicted"/>
<protein>
    <submittedName>
        <fullName evidence="2">ISL3 family transposase</fullName>
    </submittedName>
</protein>